<dbReference type="Pfam" id="PF00018">
    <property type="entry name" value="SH3_1"/>
    <property type="match status" value="1"/>
</dbReference>
<feature type="compositionally biased region" description="Basic and acidic residues" evidence="3">
    <location>
        <begin position="421"/>
        <end position="439"/>
    </location>
</feature>
<dbReference type="PROSITE" id="PS50002">
    <property type="entry name" value="SH3"/>
    <property type="match status" value="1"/>
</dbReference>
<sequence>MARPPLIRADTIDLQDPHAPSAQDHSRSRIGAGRSAPHQNQSLYHAEQGSKEELSQTSEDRFESEDQHNGIDIIYDEPEEMVTDMTGDGQNGHYGHHMGGGVSGEEGDLADGEGDDILDEDLMDKISSSPSIDDEDIDFEFVYALHTFVATVEGQANATKGDTMVLLDDSNSYWWLVRIVKDGSIGYLPAEHIETPTERLARLNKHRNIDLSATMLGDNPEKSKNPLKKAMRRRNAKTVTFASPTYFEASDVDYSSEEEHREGEEVEEEEEASRADSQDTQEDVRDESMVVEPLRPKSHKEKALSESEVASQDQQSDRASPEKPRTSDEMPERQDNFVSRSRNGTVRNTDSFFKDDSVETKKISLTPNLLRDDSTSSLTNDTKEGRSSLEDKSSASGEKNKRKEKKPGMLSGLFKRKDKKGKVPEEDVEEPEKTSEESARSSPQPKLSSESLQEARNGKLQGPQRQSSKLQKQPPAELSLAKGDLQQNRAPQESNDASSPTKEDFGQSIRQVVSPQPADVPAPLRLRSPEPAREPTISPPSDQSNANGDAQSPVKTVDSVSPTDTTSKPYDDVEREEPASISSPTDQSGSITSPVQQAPQRPTPDRRETLSESPVDVSPIAVQAPSQLPGLMADTDERSISPLSPQSSSPELIDAAETKAEDTTPMSTVSSTTHSTWSDASLRSYLDNEHDIRDLLIIVHDKSNVQPAGPDHPITGSLFKEESKRLKEMSSQLDEMLSAWVSRKLERLANK</sequence>
<dbReference type="FunFam" id="2.30.30.40:FF:000035">
    <property type="entry name" value="SH3 domain containing protein"/>
    <property type="match status" value="1"/>
</dbReference>
<dbReference type="GO" id="GO:0051286">
    <property type="term" value="C:cell tip"/>
    <property type="evidence" value="ECO:0007669"/>
    <property type="project" value="TreeGrafter"/>
</dbReference>
<dbReference type="PANTHER" id="PTHR47775:SF1">
    <property type="entry name" value="BUD SITE SELECTION PROTEIN 14"/>
    <property type="match status" value="1"/>
</dbReference>
<dbReference type="InterPro" id="IPR001452">
    <property type="entry name" value="SH3_domain"/>
</dbReference>
<dbReference type="AlphaFoldDB" id="A0A0F4Z2Z7"/>
<dbReference type="GO" id="GO:0030950">
    <property type="term" value="P:establishment or maintenance of actin cytoskeleton polarity"/>
    <property type="evidence" value="ECO:0007669"/>
    <property type="project" value="TreeGrafter"/>
</dbReference>
<evidence type="ECO:0000256" key="1">
    <source>
        <dbReference type="ARBA" id="ARBA00022443"/>
    </source>
</evidence>
<feature type="compositionally biased region" description="Basic residues" evidence="3">
    <location>
        <begin position="225"/>
        <end position="235"/>
    </location>
</feature>
<feature type="domain" description="SH3" evidence="4">
    <location>
        <begin position="137"/>
        <end position="198"/>
    </location>
</feature>
<evidence type="ECO:0000259" key="4">
    <source>
        <dbReference type="PROSITE" id="PS50002"/>
    </source>
</evidence>
<dbReference type="SUPFAM" id="SSF50044">
    <property type="entry name" value="SH3-domain"/>
    <property type="match status" value="1"/>
</dbReference>
<feature type="region of interest" description="Disordered" evidence="3">
    <location>
        <begin position="1"/>
        <end position="71"/>
    </location>
</feature>
<feature type="compositionally biased region" description="Low complexity" evidence="3">
    <location>
        <begin position="640"/>
        <end position="650"/>
    </location>
</feature>
<protein>
    <submittedName>
        <fullName evidence="5">SH3 domain protein</fullName>
    </submittedName>
</protein>
<feature type="compositionally biased region" description="Basic and acidic residues" evidence="3">
    <location>
        <begin position="315"/>
        <end position="335"/>
    </location>
</feature>
<feature type="compositionally biased region" description="Polar residues" evidence="3">
    <location>
        <begin position="580"/>
        <end position="600"/>
    </location>
</feature>
<feature type="compositionally biased region" description="Basic and acidic residues" evidence="3">
    <location>
        <begin position="352"/>
        <end position="362"/>
    </location>
</feature>
<name>A0A0F4Z2Z7_RASE3</name>
<feature type="compositionally biased region" description="Polar residues" evidence="3">
    <location>
        <begin position="485"/>
        <end position="500"/>
    </location>
</feature>
<dbReference type="Proteomes" id="UP000053958">
    <property type="component" value="Unassembled WGS sequence"/>
</dbReference>
<dbReference type="Gene3D" id="2.30.30.40">
    <property type="entry name" value="SH3 Domains"/>
    <property type="match status" value="1"/>
</dbReference>
<dbReference type="PANTHER" id="PTHR47775">
    <property type="entry name" value="BUD SITE SELECTION PROTEIN 14"/>
    <property type="match status" value="1"/>
</dbReference>
<feature type="compositionally biased region" description="Basic and acidic residues" evidence="3">
    <location>
        <begin position="569"/>
        <end position="578"/>
    </location>
</feature>
<dbReference type="STRING" id="1408163.A0A0F4Z2Z7"/>
<comment type="caution">
    <text evidence="5">The sequence shown here is derived from an EMBL/GenBank/DDBJ whole genome shotgun (WGS) entry which is preliminary data.</text>
</comment>
<reference evidence="5 6" key="1">
    <citation type="submission" date="2015-04" db="EMBL/GenBank/DDBJ databases">
        <authorList>
            <person name="Heijne W.H."/>
            <person name="Fedorova N.D."/>
            <person name="Nierman W.C."/>
            <person name="Vollebregt A.W."/>
            <person name="Zhao Z."/>
            <person name="Wu L."/>
            <person name="Kumar M."/>
            <person name="Stam H."/>
            <person name="van den Berg M.A."/>
            <person name="Pel H.J."/>
        </authorList>
    </citation>
    <scope>NUCLEOTIDE SEQUENCE [LARGE SCALE GENOMIC DNA]</scope>
    <source>
        <strain evidence="5 6">CBS 393.64</strain>
    </source>
</reference>
<feature type="compositionally biased region" description="Polar residues" evidence="3">
    <location>
        <begin position="539"/>
        <end position="550"/>
    </location>
</feature>
<feature type="compositionally biased region" description="Basic and acidic residues" evidence="3">
    <location>
        <begin position="48"/>
        <end position="69"/>
    </location>
</feature>
<dbReference type="OrthoDB" id="196165at2759"/>
<dbReference type="InterPro" id="IPR036028">
    <property type="entry name" value="SH3-like_dom_sf"/>
</dbReference>
<organism evidence="5 6">
    <name type="scientific">Rasamsonia emersonii (strain ATCC 16479 / CBS 393.64 / IMI 116815)</name>
    <dbReference type="NCBI Taxonomy" id="1408163"/>
    <lineage>
        <taxon>Eukaryota</taxon>
        <taxon>Fungi</taxon>
        <taxon>Dikarya</taxon>
        <taxon>Ascomycota</taxon>
        <taxon>Pezizomycotina</taxon>
        <taxon>Eurotiomycetes</taxon>
        <taxon>Eurotiomycetidae</taxon>
        <taxon>Eurotiales</taxon>
        <taxon>Trichocomaceae</taxon>
        <taxon>Rasamsonia</taxon>
    </lineage>
</organism>
<feature type="compositionally biased region" description="Low complexity" evidence="3">
    <location>
        <begin position="663"/>
        <end position="677"/>
    </location>
</feature>
<dbReference type="EMBL" id="LASV01000044">
    <property type="protein sequence ID" value="KKA24899.1"/>
    <property type="molecule type" value="Genomic_DNA"/>
</dbReference>
<feature type="compositionally biased region" description="Polar residues" evidence="3">
    <location>
        <begin position="440"/>
        <end position="454"/>
    </location>
</feature>
<evidence type="ECO:0000313" key="6">
    <source>
        <dbReference type="Proteomes" id="UP000053958"/>
    </source>
</evidence>
<evidence type="ECO:0000256" key="3">
    <source>
        <dbReference type="SAM" id="MobiDB-lite"/>
    </source>
</evidence>
<feature type="region of interest" description="Disordered" evidence="3">
    <location>
        <begin position="249"/>
        <end position="677"/>
    </location>
</feature>
<dbReference type="RefSeq" id="XP_013331511.1">
    <property type="nucleotide sequence ID" value="XM_013476057.1"/>
</dbReference>
<evidence type="ECO:0000313" key="5">
    <source>
        <dbReference type="EMBL" id="KKA24899.1"/>
    </source>
</evidence>
<accession>A0A0F4Z2Z7</accession>
<dbReference type="GO" id="GO:0008104">
    <property type="term" value="P:intracellular protein localization"/>
    <property type="evidence" value="ECO:0007669"/>
    <property type="project" value="TreeGrafter"/>
</dbReference>
<dbReference type="InterPro" id="IPR053039">
    <property type="entry name" value="Polarity_Bud-Selection_Reg"/>
</dbReference>
<feature type="compositionally biased region" description="Polar residues" evidence="3">
    <location>
        <begin position="336"/>
        <end position="351"/>
    </location>
</feature>
<feature type="compositionally biased region" description="Low complexity" evidence="3">
    <location>
        <begin position="554"/>
        <end position="568"/>
    </location>
</feature>
<keyword evidence="1 2" id="KW-0728">SH3 domain</keyword>
<feature type="compositionally biased region" description="Basic and acidic residues" evidence="3">
    <location>
        <begin position="381"/>
        <end position="401"/>
    </location>
</feature>
<gene>
    <name evidence="5" type="ORF">T310_1078</name>
</gene>
<dbReference type="GeneID" id="25313429"/>
<keyword evidence="6" id="KW-1185">Reference proteome</keyword>
<feature type="region of interest" description="Disordered" evidence="3">
    <location>
        <begin position="213"/>
        <end position="235"/>
    </location>
</feature>
<proteinExistence type="predicted"/>
<dbReference type="GO" id="GO:0015630">
    <property type="term" value="C:microtubule cytoskeleton"/>
    <property type="evidence" value="ECO:0007669"/>
    <property type="project" value="TreeGrafter"/>
</dbReference>
<evidence type="ECO:0000256" key="2">
    <source>
        <dbReference type="PROSITE-ProRule" id="PRU00192"/>
    </source>
</evidence>
<feature type="compositionally biased region" description="Basic and acidic residues" evidence="3">
    <location>
        <begin position="272"/>
        <end position="288"/>
    </location>
</feature>
<dbReference type="SMART" id="SM00326">
    <property type="entry name" value="SH3"/>
    <property type="match status" value="1"/>
</dbReference>